<feature type="transmembrane region" description="Helical" evidence="1">
    <location>
        <begin position="425"/>
        <end position="441"/>
    </location>
</feature>
<proteinExistence type="predicted"/>
<accession>A0A0G0PTS7</accession>
<organism evidence="2 3">
    <name type="scientific">Candidatus Falkowbacteria bacterium GW2011_GWF2_39_8</name>
    <dbReference type="NCBI Taxonomy" id="1618642"/>
    <lineage>
        <taxon>Bacteria</taxon>
        <taxon>Candidatus Falkowiibacteriota</taxon>
    </lineage>
</organism>
<dbReference type="EMBL" id="LBXO01000056">
    <property type="protein sequence ID" value="KKR31579.1"/>
    <property type="molecule type" value="Genomic_DNA"/>
</dbReference>
<evidence type="ECO:0008006" key="4">
    <source>
        <dbReference type="Google" id="ProtNLM"/>
    </source>
</evidence>
<feature type="transmembrane region" description="Helical" evidence="1">
    <location>
        <begin position="487"/>
        <end position="507"/>
    </location>
</feature>
<reference evidence="2 3" key="1">
    <citation type="journal article" date="2015" name="Nature">
        <title>rRNA introns, odd ribosomes, and small enigmatic genomes across a large radiation of phyla.</title>
        <authorList>
            <person name="Brown C.T."/>
            <person name="Hug L.A."/>
            <person name="Thomas B.C."/>
            <person name="Sharon I."/>
            <person name="Castelle C.J."/>
            <person name="Singh A."/>
            <person name="Wilkins M.J."/>
            <person name="Williams K.H."/>
            <person name="Banfield J.F."/>
        </authorList>
    </citation>
    <scope>NUCLEOTIDE SEQUENCE [LARGE SCALE GENOMIC DNA]</scope>
</reference>
<gene>
    <name evidence="2" type="ORF">UT64_C0056G0004</name>
</gene>
<keyword evidence="1" id="KW-0472">Membrane</keyword>
<evidence type="ECO:0000313" key="2">
    <source>
        <dbReference type="EMBL" id="KKR31579.1"/>
    </source>
</evidence>
<protein>
    <recommendedName>
        <fullName evidence="4">Glycosyltransferase RgtA/B/C/D-like domain-containing protein</fullName>
    </recommendedName>
</protein>
<keyword evidence="1" id="KW-0812">Transmembrane</keyword>
<feature type="transmembrane region" description="Helical" evidence="1">
    <location>
        <begin position="39"/>
        <end position="58"/>
    </location>
</feature>
<feature type="transmembrane region" description="Helical" evidence="1">
    <location>
        <begin position="12"/>
        <end position="33"/>
    </location>
</feature>
<feature type="transmembrane region" description="Helical" evidence="1">
    <location>
        <begin position="156"/>
        <end position="174"/>
    </location>
</feature>
<dbReference type="AlphaFoldDB" id="A0A0G0PTS7"/>
<feature type="transmembrane region" description="Helical" evidence="1">
    <location>
        <begin position="364"/>
        <end position="384"/>
    </location>
</feature>
<name>A0A0G0PTS7_9BACT</name>
<evidence type="ECO:0000256" key="1">
    <source>
        <dbReference type="SAM" id="Phobius"/>
    </source>
</evidence>
<feature type="transmembrane region" description="Helical" evidence="1">
    <location>
        <begin position="252"/>
        <end position="271"/>
    </location>
</feature>
<feature type="transmembrane region" description="Helical" evidence="1">
    <location>
        <begin position="596"/>
        <end position="612"/>
    </location>
</feature>
<feature type="transmembrane region" description="Helical" evidence="1">
    <location>
        <begin position="324"/>
        <end position="352"/>
    </location>
</feature>
<keyword evidence="1" id="KW-1133">Transmembrane helix</keyword>
<dbReference type="Proteomes" id="UP000034137">
    <property type="component" value="Unassembled WGS sequence"/>
</dbReference>
<sequence>MIKNVFNYFNFSQNVLVFLLLVSFWGAIVYRVYALNWTGVIFSLILVIITYGILHYFIKKFNPPTLKLRRTSPPFGSKTWSSHLFGLKFWRTIPFEKWWASFLSGLKQLLGVEKTNRIFNLLIPFYIFLVAIGLFVLSNNSTSKSIISPWEVLPGYFFFIYFLATFILLFLLIYLQKNKTILLMVHLFFSFSVIWLVYRLGYGYDFFIHNATLGLIDEQGFVLPKPNYYLGQYSLIIILHKILALPIHWLNLLLVPVMAVFLLPVTLVNVLKKQLNYQHASLTSCLLLILPFSILTFTTPQNFAYLLLLLIIIYGLNWQDQKNYLLIGLLSLTALAVHPIVGFPAIFFFLLITIFKHDFKLKKYLISTIFIFTVISLPATFYLLEKNSISFADFSFANLIELPGFNFPAQDDVILNLVYLYGQNLIWIVLLLIVVGTVIYYKTNNKEEDYRPYLVIGPALLLSYLLAKLLPFNYLINYERSDFADRIFTVAIIFFLPFVLLALHSFVKRMLAQKKYVQFSWLLIFSLLISSSFYLSYPRYDKFFNSHGYSVGNFDVEAVRYINDNAGKDYIVLANQQVSAAALSQFGFNKYYKNKIFYYPVPTSGLLYGYYLDMVYKKPARETIIEAMNLAGVNEAYFVLNKYWYASPKILEESKLEADSWQSIGNGEVFVFKYQR</sequence>
<evidence type="ECO:0000313" key="3">
    <source>
        <dbReference type="Proteomes" id="UP000034137"/>
    </source>
</evidence>
<feature type="transmembrane region" description="Helical" evidence="1">
    <location>
        <begin position="453"/>
        <end position="475"/>
    </location>
</feature>
<feature type="transmembrane region" description="Helical" evidence="1">
    <location>
        <begin position="181"/>
        <end position="198"/>
    </location>
</feature>
<feature type="transmembrane region" description="Helical" evidence="1">
    <location>
        <begin position="277"/>
        <end position="295"/>
    </location>
</feature>
<comment type="caution">
    <text evidence="2">The sequence shown here is derived from an EMBL/GenBank/DDBJ whole genome shotgun (WGS) entry which is preliminary data.</text>
</comment>
<feature type="transmembrane region" description="Helical" evidence="1">
    <location>
        <begin position="519"/>
        <end position="537"/>
    </location>
</feature>
<feature type="transmembrane region" description="Helical" evidence="1">
    <location>
        <begin position="118"/>
        <end position="136"/>
    </location>
</feature>